<keyword evidence="4" id="KW-1185">Reference proteome</keyword>
<feature type="region of interest" description="Disordered" evidence="1">
    <location>
        <begin position="46"/>
        <end position="73"/>
    </location>
</feature>
<dbReference type="Pfam" id="PF05551">
    <property type="entry name" value="zf-His_Me_endon"/>
    <property type="match status" value="1"/>
</dbReference>
<reference evidence="3 4" key="1">
    <citation type="submission" date="2019-06" db="EMBL/GenBank/DDBJ databases">
        <title>Genome Sequence of the Brown Rot Fungal Pathogen Monilinia laxa.</title>
        <authorList>
            <person name="De Miccolis Angelini R.M."/>
            <person name="Landi L."/>
            <person name="Abate D."/>
            <person name="Pollastro S."/>
            <person name="Romanazzi G."/>
            <person name="Faretra F."/>
        </authorList>
    </citation>
    <scope>NUCLEOTIDE SEQUENCE [LARGE SCALE GENOMIC DNA]</scope>
    <source>
        <strain evidence="3 4">Mlax316</strain>
    </source>
</reference>
<evidence type="ECO:0000259" key="2">
    <source>
        <dbReference type="Pfam" id="PF05551"/>
    </source>
</evidence>
<dbReference type="EMBL" id="VIGI01000006">
    <property type="protein sequence ID" value="KAB8298823.1"/>
    <property type="molecule type" value="Genomic_DNA"/>
</dbReference>
<proteinExistence type="predicted"/>
<dbReference type="OrthoDB" id="5386048at2759"/>
<dbReference type="SUPFAM" id="SSF54060">
    <property type="entry name" value="His-Me finger endonucleases"/>
    <property type="match status" value="1"/>
</dbReference>
<comment type="caution">
    <text evidence="3">The sequence shown here is derived from an EMBL/GenBank/DDBJ whole genome shotgun (WGS) entry which is preliminary data.</text>
</comment>
<sequence length="449" mass="49763">MSFLQSLSAVQDNEHSVAPPIDTLGASSQPPFFRYNLSEETFDGSMEQEQTSEEFLSNNHGLSGGTYTPSRDSDDRIVIDLAQDSQNSSAGLSEEHPNENALFVALCAQISRRPPLTDITHDLVSTTSAKLPIYEESRVPSSSIYLTKSLVLEFPCEVESTGARSKDLATAMCIKNPKNASTSGAADLDPNTSNSSKANARKSSIHSDIIQSRFPLGDFSVQSSVFEYTSTTDDSILIPATHQLANASNKPSPSNTLPCKERKRIILSSTRRPVHIKKAMQLWLESTNRLFDPFREDNECWFHPAPPPPRMSSIGTLRPYGNIKKSFYWQDRNGRHSIALNFGIVSKILFHAMSKLQRDGFINKKWHLSHLCGNWTCLNPSHTTVEPGNVNISRNNCFSHRGGCLHDPNCMKEKKVNLGANGIPIYPDSDIVLHADADKGNEEWLTSKL</sequence>
<protein>
    <recommendedName>
        <fullName evidence="2">Zinc-binding loop region of homing endonuclease domain-containing protein</fullName>
    </recommendedName>
</protein>
<feature type="domain" description="Zinc-binding loop region of homing endonuclease" evidence="2">
    <location>
        <begin position="363"/>
        <end position="412"/>
    </location>
</feature>
<dbReference type="InterPro" id="IPR044930">
    <property type="entry name" value="Homing_endonuclease_His-Me"/>
</dbReference>
<dbReference type="AlphaFoldDB" id="A0A5N6K7X6"/>
<evidence type="ECO:0000256" key="1">
    <source>
        <dbReference type="SAM" id="MobiDB-lite"/>
    </source>
</evidence>
<dbReference type="GO" id="GO:0004519">
    <property type="term" value="F:endonuclease activity"/>
    <property type="evidence" value="ECO:0007669"/>
    <property type="project" value="InterPro"/>
</dbReference>
<gene>
    <name evidence="3" type="ORF">EYC80_000990</name>
</gene>
<accession>A0A5N6K7X6</accession>
<feature type="region of interest" description="Disordered" evidence="1">
    <location>
        <begin position="179"/>
        <end position="204"/>
    </location>
</feature>
<dbReference type="Gene3D" id="3.90.75.10">
    <property type="entry name" value="Homing Intron 3 (I-ppo) Encoded Endonuclease, Chain A"/>
    <property type="match status" value="1"/>
</dbReference>
<dbReference type="InterPro" id="IPR008704">
    <property type="entry name" value="Endonuclease_Zinc-binding_loop"/>
</dbReference>
<feature type="compositionally biased region" description="Polar residues" evidence="1">
    <location>
        <begin position="47"/>
        <end position="70"/>
    </location>
</feature>
<name>A0A5N6K7X6_MONLA</name>
<dbReference type="InterPro" id="IPR044925">
    <property type="entry name" value="His-Me_finger_sf"/>
</dbReference>
<evidence type="ECO:0000313" key="3">
    <source>
        <dbReference type="EMBL" id="KAB8298823.1"/>
    </source>
</evidence>
<evidence type="ECO:0000313" key="4">
    <source>
        <dbReference type="Proteomes" id="UP000326757"/>
    </source>
</evidence>
<dbReference type="Proteomes" id="UP000326757">
    <property type="component" value="Unassembled WGS sequence"/>
</dbReference>
<organism evidence="3 4">
    <name type="scientific">Monilinia laxa</name>
    <name type="common">Brown rot fungus</name>
    <name type="synonym">Sclerotinia laxa</name>
    <dbReference type="NCBI Taxonomy" id="61186"/>
    <lineage>
        <taxon>Eukaryota</taxon>
        <taxon>Fungi</taxon>
        <taxon>Dikarya</taxon>
        <taxon>Ascomycota</taxon>
        <taxon>Pezizomycotina</taxon>
        <taxon>Leotiomycetes</taxon>
        <taxon>Helotiales</taxon>
        <taxon>Sclerotiniaceae</taxon>
        <taxon>Monilinia</taxon>
    </lineage>
</organism>